<dbReference type="GO" id="GO:0005737">
    <property type="term" value="C:cytoplasm"/>
    <property type="evidence" value="ECO:0007669"/>
    <property type="project" value="UniProtKB-SubCell"/>
</dbReference>
<dbReference type="Gene3D" id="2.40.30.10">
    <property type="entry name" value="Translation factors"/>
    <property type="match status" value="1"/>
</dbReference>
<dbReference type="FunFam" id="2.30.30.280:FF:000001">
    <property type="entry name" value="tRNA-specific 2-thiouridylase MnmA"/>
    <property type="match status" value="1"/>
</dbReference>
<feature type="region of interest" description="Interaction with target base in tRNA" evidence="9">
    <location>
        <begin position="108"/>
        <end position="110"/>
    </location>
</feature>
<dbReference type="Proteomes" id="UP000178690">
    <property type="component" value="Unassembled WGS sequence"/>
</dbReference>
<evidence type="ECO:0000313" key="13">
    <source>
        <dbReference type="Proteomes" id="UP000178690"/>
    </source>
</evidence>
<dbReference type="NCBIfam" id="TIGR00420">
    <property type="entry name" value="trmU"/>
    <property type="match status" value="1"/>
</dbReference>
<comment type="caution">
    <text evidence="9">Lacks conserved residue(s) required for the propagation of feature annotation.</text>
</comment>
<feature type="binding site" evidence="9">
    <location>
        <position position="36"/>
    </location>
    <ligand>
        <name>ATP</name>
        <dbReference type="ChEBI" id="CHEBI:30616"/>
    </ligand>
</feature>
<feature type="binding site" evidence="9">
    <location>
        <position position="137"/>
    </location>
    <ligand>
        <name>ATP</name>
        <dbReference type="ChEBI" id="CHEBI:30616"/>
    </ligand>
</feature>
<dbReference type="CDD" id="cd01998">
    <property type="entry name" value="MnmA_TRMU-like"/>
    <property type="match status" value="1"/>
</dbReference>
<evidence type="ECO:0000256" key="6">
    <source>
        <dbReference type="ARBA" id="ARBA00022884"/>
    </source>
</evidence>
<comment type="caution">
    <text evidence="12">The sequence shown here is derived from an EMBL/GenBank/DDBJ whole genome shotgun (WGS) entry which is preliminary data.</text>
</comment>
<evidence type="ECO:0000256" key="7">
    <source>
        <dbReference type="ARBA" id="ARBA00023157"/>
    </source>
</evidence>
<dbReference type="PANTHER" id="PTHR11933">
    <property type="entry name" value="TRNA 5-METHYLAMINOMETHYL-2-THIOURIDYLATE -METHYLTRANSFERASE"/>
    <property type="match status" value="1"/>
</dbReference>
<dbReference type="InterPro" id="IPR004506">
    <property type="entry name" value="MnmA-like"/>
</dbReference>
<evidence type="ECO:0000256" key="8">
    <source>
        <dbReference type="ARBA" id="ARBA00051542"/>
    </source>
</evidence>
<keyword evidence="4 9" id="KW-0547">Nucleotide-binding</keyword>
<dbReference type="GO" id="GO:0005524">
    <property type="term" value="F:ATP binding"/>
    <property type="evidence" value="ECO:0007669"/>
    <property type="project" value="UniProtKB-KW"/>
</dbReference>
<dbReference type="NCBIfam" id="NF001138">
    <property type="entry name" value="PRK00143.1"/>
    <property type="match status" value="1"/>
</dbReference>
<evidence type="ECO:0000256" key="9">
    <source>
        <dbReference type="HAMAP-Rule" id="MF_00144"/>
    </source>
</evidence>
<dbReference type="EMBL" id="MHST01000020">
    <property type="protein sequence ID" value="OHA48469.1"/>
    <property type="molecule type" value="Genomic_DNA"/>
</dbReference>
<evidence type="ECO:0000256" key="4">
    <source>
        <dbReference type="ARBA" id="ARBA00022741"/>
    </source>
</evidence>
<evidence type="ECO:0000256" key="5">
    <source>
        <dbReference type="ARBA" id="ARBA00022840"/>
    </source>
</evidence>
<dbReference type="HAMAP" id="MF_00144">
    <property type="entry name" value="tRNA_thiouridyl_MnmA"/>
    <property type="match status" value="1"/>
</dbReference>
<feature type="domain" description="tRNA-specific 2-thiouridylase MnmA-like C-terminal" evidence="10">
    <location>
        <begin position="310"/>
        <end position="384"/>
    </location>
</feature>
<dbReference type="Gene3D" id="2.30.30.280">
    <property type="entry name" value="Adenine nucleotide alpha hydrolases-like domains"/>
    <property type="match status" value="1"/>
</dbReference>
<keyword evidence="5 9" id="KW-0067">ATP-binding</keyword>
<keyword evidence="6 9" id="KW-0694">RNA-binding</keyword>
<evidence type="ECO:0000313" key="12">
    <source>
        <dbReference type="EMBL" id="OHA48469.1"/>
    </source>
</evidence>
<keyword evidence="9" id="KW-0963">Cytoplasm</keyword>
<reference evidence="12 13" key="1">
    <citation type="journal article" date="2016" name="Nat. Commun.">
        <title>Thousands of microbial genomes shed light on interconnected biogeochemical processes in an aquifer system.</title>
        <authorList>
            <person name="Anantharaman K."/>
            <person name="Brown C.T."/>
            <person name="Hug L.A."/>
            <person name="Sharon I."/>
            <person name="Castelle C.J."/>
            <person name="Probst A.J."/>
            <person name="Thomas B.C."/>
            <person name="Singh A."/>
            <person name="Wilkins M.J."/>
            <person name="Karaoz U."/>
            <person name="Brodie E.L."/>
            <person name="Williams K.H."/>
            <person name="Hubbard S.S."/>
            <person name="Banfield J.F."/>
        </authorList>
    </citation>
    <scope>NUCLEOTIDE SEQUENCE [LARGE SCALE GENOMIC DNA]</scope>
    <source>
        <strain evidence="13">RIFCSPHIGHO2_01_FULL_58_15</strain>
    </source>
</reference>
<feature type="active site" description="Nucleophile" evidence="9">
    <location>
        <position position="113"/>
    </location>
</feature>
<keyword evidence="1 9" id="KW-0820">tRNA-binding</keyword>
<dbReference type="GO" id="GO:0000049">
    <property type="term" value="F:tRNA binding"/>
    <property type="evidence" value="ECO:0007669"/>
    <property type="project" value="UniProtKB-KW"/>
</dbReference>
<dbReference type="Pfam" id="PF20259">
    <property type="entry name" value="tRNA_Me_trans_M"/>
    <property type="match status" value="1"/>
</dbReference>
<dbReference type="SUPFAM" id="SSF52402">
    <property type="entry name" value="Adenine nucleotide alpha hydrolases-like"/>
    <property type="match status" value="1"/>
</dbReference>
<feature type="site" description="Interaction with tRNA" evidence="9">
    <location>
        <position position="369"/>
    </location>
</feature>
<evidence type="ECO:0000256" key="2">
    <source>
        <dbReference type="ARBA" id="ARBA00022679"/>
    </source>
</evidence>
<evidence type="ECO:0000259" key="11">
    <source>
        <dbReference type="Pfam" id="PF20259"/>
    </source>
</evidence>
<dbReference type="Gene3D" id="3.40.50.620">
    <property type="entry name" value="HUPs"/>
    <property type="match status" value="1"/>
</dbReference>
<comment type="subcellular location">
    <subcellularLocation>
        <location evidence="9">Cytoplasm</location>
    </subcellularLocation>
</comment>
<feature type="binding site" evidence="9">
    <location>
        <begin position="10"/>
        <end position="17"/>
    </location>
    <ligand>
        <name>ATP</name>
        <dbReference type="ChEBI" id="CHEBI:30616"/>
    </ligand>
</feature>
<keyword evidence="2 9" id="KW-0808">Transferase</keyword>
<keyword evidence="7" id="KW-1015">Disulfide bond</keyword>
<evidence type="ECO:0000256" key="1">
    <source>
        <dbReference type="ARBA" id="ARBA00022555"/>
    </source>
</evidence>
<dbReference type="GO" id="GO:0002143">
    <property type="term" value="P:tRNA wobble position uridine thiolation"/>
    <property type="evidence" value="ECO:0007669"/>
    <property type="project" value="TreeGrafter"/>
</dbReference>
<evidence type="ECO:0000259" key="10">
    <source>
        <dbReference type="Pfam" id="PF20258"/>
    </source>
</evidence>
<dbReference type="Pfam" id="PF20258">
    <property type="entry name" value="tRNA_Me_trans_C"/>
    <property type="match status" value="1"/>
</dbReference>
<feature type="active site" description="Cysteine persulfide intermediate" evidence="9">
    <location>
        <position position="226"/>
    </location>
</feature>
<dbReference type="InterPro" id="IPR023382">
    <property type="entry name" value="MnmA-like_central_sf"/>
</dbReference>
<dbReference type="PANTHER" id="PTHR11933:SF5">
    <property type="entry name" value="MITOCHONDRIAL TRNA-SPECIFIC 2-THIOURIDYLASE 1"/>
    <property type="match status" value="1"/>
</dbReference>
<comment type="function">
    <text evidence="9">Catalyzes the 2-thiolation of uridine at the wobble position (U34) of tRNA, leading to the formation of s(2)U34.</text>
</comment>
<gene>
    <name evidence="9" type="primary">mnmA</name>
    <name evidence="12" type="ORF">A2682_04100</name>
</gene>
<name>A0A1G2PL25_TERXR</name>
<proteinExistence type="inferred from homology"/>
<comment type="similarity">
    <text evidence="9">Belongs to the MnmA/TRMU family.</text>
</comment>
<keyword evidence="3 9" id="KW-0819">tRNA processing</keyword>
<comment type="catalytic activity">
    <reaction evidence="8 9">
        <text>S-sulfanyl-L-cysteinyl-[protein] + uridine(34) in tRNA + AH2 + ATP = 2-thiouridine(34) in tRNA + L-cysteinyl-[protein] + A + AMP + diphosphate + H(+)</text>
        <dbReference type="Rhea" id="RHEA:47032"/>
        <dbReference type="Rhea" id="RHEA-COMP:10131"/>
        <dbReference type="Rhea" id="RHEA-COMP:11726"/>
        <dbReference type="Rhea" id="RHEA-COMP:11727"/>
        <dbReference type="Rhea" id="RHEA-COMP:11728"/>
        <dbReference type="ChEBI" id="CHEBI:13193"/>
        <dbReference type="ChEBI" id="CHEBI:15378"/>
        <dbReference type="ChEBI" id="CHEBI:17499"/>
        <dbReference type="ChEBI" id="CHEBI:29950"/>
        <dbReference type="ChEBI" id="CHEBI:30616"/>
        <dbReference type="ChEBI" id="CHEBI:33019"/>
        <dbReference type="ChEBI" id="CHEBI:61963"/>
        <dbReference type="ChEBI" id="CHEBI:65315"/>
        <dbReference type="ChEBI" id="CHEBI:87170"/>
        <dbReference type="ChEBI" id="CHEBI:456215"/>
        <dbReference type="EC" id="2.8.1.13"/>
    </reaction>
</comment>
<dbReference type="GO" id="GO:0103016">
    <property type="term" value="F:tRNA-uridine 2-sulfurtransferase activity"/>
    <property type="evidence" value="ECO:0007669"/>
    <property type="project" value="UniProtKB-EC"/>
</dbReference>
<accession>A0A1G2PL25</accession>
<evidence type="ECO:0000256" key="3">
    <source>
        <dbReference type="ARBA" id="ARBA00022694"/>
    </source>
</evidence>
<dbReference type="AlphaFoldDB" id="A0A1G2PL25"/>
<dbReference type="STRING" id="1802363.A2682_04100"/>
<dbReference type="InterPro" id="IPR046885">
    <property type="entry name" value="MnmA-like_C"/>
</dbReference>
<dbReference type="EC" id="2.8.1.13" evidence="9"/>
<organism evidence="12 13">
    <name type="scientific">Terrybacteria sp. (strain RIFCSPHIGHO2_01_FULL_58_15)</name>
    <dbReference type="NCBI Taxonomy" id="1802363"/>
    <lineage>
        <taxon>Bacteria</taxon>
        <taxon>Candidatus Terryibacteriota</taxon>
    </lineage>
</organism>
<dbReference type="Pfam" id="PF03054">
    <property type="entry name" value="tRNA_Me_trans"/>
    <property type="match status" value="1"/>
</dbReference>
<feature type="site" description="Interaction with tRNA" evidence="9">
    <location>
        <position position="138"/>
    </location>
</feature>
<dbReference type="InterPro" id="IPR046884">
    <property type="entry name" value="MnmA-like_central"/>
</dbReference>
<sequence length="387" mass="42177">MANGARVFLGLSGGVDSAVAGALLLEQGYDVVPVFLKCWEPGTLGTFATFGTSPAGGCPWQEDQEAAYAVAKHLGIADRFRTWNFTKEFSETVVQYLVDEAAAGRTGNPDVVCNRTVKFGAFLQRALAEGADYVATGHYARLARTDDQRQTTDNSRESLVVGRWSLLRPHCAAKNDQTYFLWQLTQRQLRHVLFPIGEFPSKEAVREEAKRRGIPSADRRSTRGICFVGKDIGYAGFLEQFLDVEPGDVVTTSGRVVGQHRGAVFATLGQRQGIGVSDAHGPYYVVEKDLARNRLVVAPPAEAQQLYRNEVVVGGANWISGGAPALPIRCASFMRHPQERPVACTVSAIEEGRLRVRFDEPQYAPTPGQSVVFFLHDAVLGGGVMMA</sequence>
<feature type="domain" description="tRNA-specific 2-thiouridylase MnmA-like central" evidence="11">
    <location>
        <begin position="237"/>
        <end position="298"/>
    </location>
</feature>
<protein>
    <recommendedName>
        <fullName evidence="9">tRNA-specific 2-thiouridylase MnmA</fullName>
        <ecNumber evidence="9">2.8.1.13</ecNumber>
    </recommendedName>
</protein>
<dbReference type="InterPro" id="IPR014729">
    <property type="entry name" value="Rossmann-like_a/b/a_fold"/>
</dbReference>